<comment type="caution">
    <text evidence="1">The sequence shown here is derived from an EMBL/GenBank/DDBJ whole genome shotgun (WGS) entry which is preliminary data.</text>
</comment>
<dbReference type="Proteomes" id="UP001372338">
    <property type="component" value="Unassembled WGS sequence"/>
</dbReference>
<reference evidence="1 2" key="1">
    <citation type="submission" date="2024-01" db="EMBL/GenBank/DDBJ databases">
        <title>The genomes of 5 underutilized Papilionoideae crops provide insights into root nodulation and disease resistanc.</title>
        <authorList>
            <person name="Yuan L."/>
        </authorList>
    </citation>
    <scope>NUCLEOTIDE SEQUENCE [LARGE SCALE GENOMIC DNA]</scope>
    <source>
        <strain evidence="1">ZHUSHIDOU_FW_LH</strain>
        <tissue evidence="1">Leaf</tissue>
    </source>
</reference>
<organism evidence="1 2">
    <name type="scientific">Crotalaria pallida</name>
    <name type="common">Smooth rattlebox</name>
    <name type="synonym">Crotalaria striata</name>
    <dbReference type="NCBI Taxonomy" id="3830"/>
    <lineage>
        <taxon>Eukaryota</taxon>
        <taxon>Viridiplantae</taxon>
        <taxon>Streptophyta</taxon>
        <taxon>Embryophyta</taxon>
        <taxon>Tracheophyta</taxon>
        <taxon>Spermatophyta</taxon>
        <taxon>Magnoliopsida</taxon>
        <taxon>eudicotyledons</taxon>
        <taxon>Gunneridae</taxon>
        <taxon>Pentapetalae</taxon>
        <taxon>rosids</taxon>
        <taxon>fabids</taxon>
        <taxon>Fabales</taxon>
        <taxon>Fabaceae</taxon>
        <taxon>Papilionoideae</taxon>
        <taxon>50 kb inversion clade</taxon>
        <taxon>genistoids sensu lato</taxon>
        <taxon>core genistoids</taxon>
        <taxon>Crotalarieae</taxon>
        <taxon>Crotalaria</taxon>
    </lineage>
</organism>
<evidence type="ECO:0000313" key="2">
    <source>
        <dbReference type="Proteomes" id="UP001372338"/>
    </source>
</evidence>
<gene>
    <name evidence="1" type="ORF">RIF29_33386</name>
</gene>
<dbReference type="AlphaFoldDB" id="A0AAN9HSR1"/>
<dbReference type="Gene3D" id="3.90.25.10">
    <property type="entry name" value="UDP-galactose 4-epimerase, domain 1"/>
    <property type="match status" value="1"/>
</dbReference>
<protein>
    <submittedName>
        <fullName evidence="1">Uncharacterized protein</fullName>
    </submittedName>
</protein>
<name>A0AAN9HSR1_CROPI</name>
<evidence type="ECO:0000313" key="1">
    <source>
        <dbReference type="EMBL" id="KAK7250745.1"/>
    </source>
</evidence>
<sequence>MVEPEPNAVDPELEVDSIEESVENVEHDEGYDVDVEPSNDVEMDPATDAKTVLGWNPKVGFEKLVKKMVDQDVEMVNTEK</sequence>
<accession>A0AAN9HSR1</accession>
<proteinExistence type="predicted"/>
<dbReference type="Gene3D" id="3.40.50.720">
    <property type="entry name" value="NAD(P)-binding Rossmann-like Domain"/>
    <property type="match status" value="1"/>
</dbReference>
<keyword evidence="2" id="KW-1185">Reference proteome</keyword>
<dbReference type="EMBL" id="JAYWIO010000007">
    <property type="protein sequence ID" value="KAK7250745.1"/>
    <property type="molecule type" value="Genomic_DNA"/>
</dbReference>